<dbReference type="InterPro" id="IPR052434">
    <property type="entry name" value="Tectonic-like_complex_comp"/>
</dbReference>
<reference evidence="3" key="1">
    <citation type="submission" date="2015-07" db="EMBL/GenBank/DDBJ databases">
        <title>Adaptation to a free-living lifestyle via gene acquisitions in the diplomonad Trepomonas sp. PC1.</title>
        <authorList>
            <person name="Xu F."/>
            <person name="Jerlstrom-Hultqvist J."/>
            <person name="Kolisko M."/>
            <person name="Simpson A.G.B."/>
            <person name="Roger A.J."/>
            <person name="Svard S.G."/>
            <person name="Andersson J.O."/>
        </authorList>
    </citation>
    <scope>NUCLEOTIDE SEQUENCE</scope>
    <source>
        <strain evidence="3">PC1</strain>
    </source>
</reference>
<dbReference type="PANTHER" id="PTHR20837">
    <property type="entry name" value="CENTROSOMAL PROTEIN-RELATED"/>
    <property type="match status" value="1"/>
</dbReference>
<feature type="domain" description="CEP76/DRC7 peptidase-like" evidence="2">
    <location>
        <begin position="781"/>
        <end position="897"/>
    </location>
</feature>
<evidence type="ECO:0000313" key="3">
    <source>
        <dbReference type="EMBL" id="JAP90994.1"/>
    </source>
</evidence>
<dbReference type="Pfam" id="PF24656">
    <property type="entry name" value="CEPT76_peptidase"/>
    <property type="match status" value="1"/>
</dbReference>
<dbReference type="GO" id="GO:1905515">
    <property type="term" value="P:non-motile cilium assembly"/>
    <property type="evidence" value="ECO:0007669"/>
    <property type="project" value="TreeGrafter"/>
</dbReference>
<proteinExistence type="predicted"/>
<dbReference type="GO" id="GO:1904491">
    <property type="term" value="P:protein localization to ciliary transition zone"/>
    <property type="evidence" value="ECO:0007669"/>
    <property type="project" value="TreeGrafter"/>
</dbReference>
<dbReference type="InterPro" id="IPR056290">
    <property type="entry name" value="CEPT76/DRC7_peptidase-like_dom"/>
</dbReference>
<dbReference type="GO" id="GO:0035869">
    <property type="term" value="C:ciliary transition zone"/>
    <property type="evidence" value="ECO:0007669"/>
    <property type="project" value="TreeGrafter"/>
</dbReference>
<accession>A0A146K530</accession>
<feature type="coiled-coil region" evidence="1">
    <location>
        <begin position="42"/>
        <end position="69"/>
    </location>
</feature>
<keyword evidence="1" id="KW-0175">Coiled coil</keyword>
<protein>
    <recommendedName>
        <fullName evidence="2">CEP76/DRC7 peptidase-like domain-containing protein</fullName>
    </recommendedName>
</protein>
<dbReference type="PANTHER" id="PTHR20837:SF0">
    <property type="entry name" value="COILED-COIL AND C2 DOMAIN-CONTAINING PROTEIN 2A"/>
    <property type="match status" value="1"/>
</dbReference>
<dbReference type="EMBL" id="GDID01005612">
    <property type="protein sequence ID" value="JAP90994.1"/>
    <property type="molecule type" value="Transcribed_RNA"/>
</dbReference>
<evidence type="ECO:0000259" key="2">
    <source>
        <dbReference type="Pfam" id="PF24656"/>
    </source>
</evidence>
<organism evidence="3">
    <name type="scientific">Trepomonas sp. PC1</name>
    <dbReference type="NCBI Taxonomy" id="1076344"/>
    <lineage>
        <taxon>Eukaryota</taxon>
        <taxon>Metamonada</taxon>
        <taxon>Diplomonadida</taxon>
        <taxon>Hexamitidae</taxon>
        <taxon>Hexamitinae</taxon>
        <taxon>Trepomonas</taxon>
    </lineage>
</organism>
<feature type="non-terminal residue" evidence="3">
    <location>
        <position position="1"/>
    </location>
</feature>
<gene>
    <name evidence="3" type="ORF">TPC1_17524</name>
</gene>
<feature type="non-terminal residue" evidence="3">
    <location>
        <position position="1049"/>
    </location>
</feature>
<name>A0A146K530_9EUKA</name>
<sequence>TLIALRNEPQPQKIPFRVVDDEKQQLKLIVDTLVRNPQLQEIAKLQQILDDYEQKLQAYFEDLHRYRSVVQLIYGQFTSGLQLSYKIQCVEDLEQQQLKLHLNLLCYQKSMSELLQQFTAFNKLEKSQDKLQEKLSSLELNQQEAESSYQLMLFSNRDLPKSFNITDFSSQLKQKLQIKLYINQKMQKQIDLDLQKCIQINATGTEIRLGCDLSSDLADPFSVYSKLKTQNVKIVVQTGGLSQEINLSLQNGETTSSYDVSTQNMEFTIGYYMNVKGLENRGQTKQNYVYDPNMNYKLQQQAQVQKQKEQEAPKFTRYRGGNFQQFREAVSEYYELKQGGNQQTEFDQKDYVNLIDKVAGKQMVVLDEKKQYKPIIKLDQQWFAMECLWKDPDNNPMFFPQYLAAMRYLYQQLFKMQAQGEAQLQILWIKQKWENPFIPRPILFRGRELYPARISARPKGQELYQAYLKSKDEEMVLEEELVKNLSQNEFINVNLLIESVSPVVTTSNEYFKIYARLTGDGTDVQETNEERPQMQIVRFDQIFQFRAPLPQIVDQNGEKIGYDESEEALAQLPYAIKIICYICEQDQMLQLGSSVVIPLRAVYLQNEIRSEICLKDDIKLRLSCGFSPPKIAEGSKPGIYFCNVSANGYSRELPSNFNVVSRQIQQIPTRAAVVNQAEVEMLKQLQPKQQQQYLKKYAVQTPYYRRGITLFVQNLQNEVLMINDFLMPIQTCQQLCDFLQIRTVIDAVQFAISIPFVPDAVARYYTKQEFMQPVQETRLMFEQVLQLSGGDYFEHACLLQACIQACGFQAFVCRCCTSTITNEYFVLCQKQDEIVLIDPVNGRGYLVYKEGVEVMQSYVTKLIMLFDQKQILINIQPDLTPTFTDFDFSNPSKWLELQHQSVQGDFDFKKYFWVDEIINEIGQKEQSRNEELLILIKEHIRTLRGSAYTNFDDVIEAQLKQGNRRAVENMNYPCFELECAFEDSASLIERISDSAIFTGSAAQKFAVYCSLKAFGLKFGFIRLEIYRLVQRNQATVMMGQRGVKFGIGW</sequence>
<evidence type="ECO:0000256" key="1">
    <source>
        <dbReference type="SAM" id="Coils"/>
    </source>
</evidence>
<feature type="coiled-coil region" evidence="1">
    <location>
        <begin position="121"/>
        <end position="148"/>
    </location>
</feature>
<dbReference type="AlphaFoldDB" id="A0A146K530"/>